<accession>A0A0B1S422</accession>
<dbReference type="CDD" id="cd22926">
    <property type="entry name" value="HFD_SPT3"/>
    <property type="match status" value="1"/>
</dbReference>
<evidence type="ECO:0000313" key="2">
    <source>
        <dbReference type="EMBL" id="KHJ79649.1"/>
    </source>
</evidence>
<protein>
    <submittedName>
        <fullName evidence="2">Uncharacterized protein</fullName>
    </submittedName>
</protein>
<evidence type="ECO:0000313" key="3">
    <source>
        <dbReference type="Proteomes" id="UP000053660"/>
    </source>
</evidence>
<proteinExistence type="predicted"/>
<dbReference type="EMBL" id="KN603921">
    <property type="protein sequence ID" value="KHJ79649.1"/>
    <property type="molecule type" value="Genomic_DNA"/>
</dbReference>
<feature type="compositionally biased region" description="Low complexity" evidence="1">
    <location>
        <begin position="78"/>
        <end position="87"/>
    </location>
</feature>
<dbReference type="OrthoDB" id="5818831at2759"/>
<sequence>MRAFYSSSEEFNSPDEWETRKSAEEEERQVGAEESDDERASLVDKLFEMLEEAEESVEEEAEEDENDVTLVRDAQSTPRASPRSSPRQFIPQYQEVAPAQAISAAGPQYPVPRVIPEYVVEPLPPQVAAYGPSQAPYPQTMEFEQGVQNVEQQPFLSGPGPAPALPLAYAQPTVQPGYQLPPPPPNQYQQPAHQYFRPIPPEYLSQPQINRNLVYPQVETVEAPVQPTTSTWVAPAYGQPVQPAVYSASARYLDEPPQQEFIPQEPRSVPQPQITVKRVLEYPASSESESATESELWESVSVRQALREQELQDEEEAIQTEPRPKGPPFEQKGPTFNKEVKPVPAPPPPSPEIVTRAKPLEAMDRQSLIEQIANETDRLEEVALRQVSEYERQEQLDELRKKMCDRFKRFYPALFSDEEEGETDVEPKSADEEEDETGNGEVMRNGIQLAARYLALWFPDKKERKEMIPWNTLRKIKPIRLCFLDNRVGHGEYETFDIGEFVATTGHMMFAYGDGPEALDDTRLFVLDIVRQQMNMLLRRIWSEMVETHERRVFTYTHIFSLYKRHPIRLRRLVRYLVEQVRVRHMLYRVMADQGHRRGQDYFENRMGVNETGATEVLCLKKRAPHIYYVLEKLYPDQLDFLCEERRLQDCDPELTAIKMFLKRRNQHLSAEHKEILDYARRVSYCSRTGRL</sequence>
<evidence type="ECO:0000256" key="1">
    <source>
        <dbReference type="SAM" id="MobiDB-lite"/>
    </source>
</evidence>
<feature type="compositionally biased region" description="Low complexity" evidence="1">
    <location>
        <begin position="165"/>
        <end position="178"/>
    </location>
</feature>
<feature type="region of interest" description="Disordered" evidence="1">
    <location>
        <begin position="310"/>
        <end position="354"/>
    </location>
</feature>
<feature type="compositionally biased region" description="Polar residues" evidence="1">
    <location>
        <begin position="1"/>
        <end position="11"/>
    </location>
</feature>
<feature type="compositionally biased region" description="Acidic residues" evidence="1">
    <location>
        <begin position="49"/>
        <end position="67"/>
    </location>
</feature>
<dbReference type="AlphaFoldDB" id="A0A0B1S422"/>
<feature type="compositionally biased region" description="Basic and acidic residues" evidence="1">
    <location>
        <begin position="17"/>
        <end position="31"/>
    </location>
</feature>
<feature type="region of interest" description="Disordered" evidence="1">
    <location>
        <begin position="1"/>
        <end position="88"/>
    </location>
</feature>
<keyword evidence="3" id="KW-1185">Reference proteome</keyword>
<gene>
    <name evidence="2" type="ORF">OESDEN_20699</name>
</gene>
<reference evidence="2 3" key="1">
    <citation type="submission" date="2014-03" db="EMBL/GenBank/DDBJ databases">
        <title>Draft genome of the hookworm Oesophagostomum dentatum.</title>
        <authorList>
            <person name="Mitreva M."/>
        </authorList>
    </citation>
    <scope>NUCLEOTIDE SEQUENCE [LARGE SCALE GENOMIC DNA]</scope>
    <source>
        <strain evidence="2 3">OD-Hann</strain>
    </source>
</reference>
<feature type="region of interest" description="Disordered" evidence="1">
    <location>
        <begin position="152"/>
        <end position="190"/>
    </location>
</feature>
<feature type="compositionally biased region" description="Basic and acidic residues" evidence="1">
    <location>
        <begin position="38"/>
        <end position="48"/>
    </location>
</feature>
<organism evidence="2 3">
    <name type="scientific">Oesophagostomum dentatum</name>
    <name type="common">Nodular worm</name>
    <dbReference type="NCBI Taxonomy" id="61180"/>
    <lineage>
        <taxon>Eukaryota</taxon>
        <taxon>Metazoa</taxon>
        <taxon>Ecdysozoa</taxon>
        <taxon>Nematoda</taxon>
        <taxon>Chromadorea</taxon>
        <taxon>Rhabditida</taxon>
        <taxon>Rhabditina</taxon>
        <taxon>Rhabditomorpha</taxon>
        <taxon>Strongyloidea</taxon>
        <taxon>Strongylidae</taxon>
        <taxon>Oesophagostomum</taxon>
    </lineage>
</organism>
<dbReference type="Proteomes" id="UP000053660">
    <property type="component" value="Unassembled WGS sequence"/>
</dbReference>
<name>A0A0B1S422_OESDE</name>
<feature type="region of interest" description="Disordered" evidence="1">
    <location>
        <begin position="418"/>
        <end position="439"/>
    </location>
</feature>